<keyword evidence="3" id="KW-1185">Reference proteome</keyword>
<sequence length="53" mass="6104">MDALERQLQELRTQFSAELERTRELVAVAQERASATERRARCAAGDWSRLVPM</sequence>
<name>A0A0C4YB83_9BURK</name>
<keyword evidence="1" id="KW-0175">Coiled coil</keyword>
<reference evidence="2 3" key="1">
    <citation type="journal article" date="2015" name="Genome Announc.">
        <title>Complete Genome Sequence of Cupriavidus basilensis 4G11, Isolated from the Oak Ridge Field Research Center Site.</title>
        <authorList>
            <person name="Ray J."/>
            <person name="Waters R.J."/>
            <person name="Skerker J.M."/>
            <person name="Kuehl J.V."/>
            <person name="Price M.N."/>
            <person name="Huang J."/>
            <person name="Chakraborty R."/>
            <person name="Arkin A.P."/>
            <person name="Deutschbauer A."/>
        </authorList>
    </citation>
    <scope>NUCLEOTIDE SEQUENCE [LARGE SCALE GENOMIC DNA]</scope>
    <source>
        <strain evidence="2">4G11</strain>
    </source>
</reference>
<feature type="coiled-coil region" evidence="1">
    <location>
        <begin position="1"/>
        <end position="39"/>
    </location>
</feature>
<evidence type="ECO:0000313" key="2">
    <source>
        <dbReference type="EMBL" id="AJG19489.1"/>
    </source>
</evidence>
<dbReference type="KEGG" id="cbw:RR42_m2097"/>
<evidence type="ECO:0000256" key="1">
    <source>
        <dbReference type="SAM" id="Coils"/>
    </source>
</evidence>
<protein>
    <submittedName>
        <fullName evidence="2">Uncharacterized protein</fullName>
    </submittedName>
</protein>
<accession>A0A0C4YB83</accession>
<evidence type="ECO:0000313" key="3">
    <source>
        <dbReference type="Proteomes" id="UP000031843"/>
    </source>
</evidence>
<organism evidence="2 3">
    <name type="scientific">Cupriavidus basilensis</name>
    <dbReference type="NCBI Taxonomy" id="68895"/>
    <lineage>
        <taxon>Bacteria</taxon>
        <taxon>Pseudomonadati</taxon>
        <taxon>Pseudomonadota</taxon>
        <taxon>Betaproteobacteria</taxon>
        <taxon>Burkholderiales</taxon>
        <taxon>Burkholderiaceae</taxon>
        <taxon>Cupriavidus</taxon>
    </lineage>
</organism>
<gene>
    <name evidence="2" type="ORF">RR42_m2097</name>
</gene>
<dbReference type="AlphaFoldDB" id="A0A0C4YB83"/>
<dbReference type="EMBL" id="CP010536">
    <property type="protein sequence ID" value="AJG19489.1"/>
    <property type="molecule type" value="Genomic_DNA"/>
</dbReference>
<dbReference type="Proteomes" id="UP000031843">
    <property type="component" value="Chromosome main"/>
</dbReference>
<proteinExistence type="predicted"/>